<dbReference type="Proteomes" id="UP000315295">
    <property type="component" value="Unassembled WGS sequence"/>
</dbReference>
<proteinExistence type="predicted"/>
<keyword evidence="2" id="KW-1185">Reference proteome</keyword>
<dbReference type="AlphaFoldDB" id="A0A540L5S8"/>
<protein>
    <submittedName>
        <fullName evidence="1">Uncharacterized protein</fullName>
    </submittedName>
</protein>
<reference evidence="1 2" key="1">
    <citation type="journal article" date="2019" name="G3 (Bethesda)">
        <title>Sequencing of a Wild Apple (Malus baccata) Genome Unravels the Differences Between Cultivated and Wild Apple Species Regarding Disease Resistance and Cold Tolerance.</title>
        <authorList>
            <person name="Chen X."/>
        </authorList>
    </citation>
    <scope>NUCLEOTIDE SEQUENCE [LARGE SCALE GENOMIC DNA]</scope>
    <source>
        <strain evidence="2">cv. Shandingzi</strain>
        <tissue evidence="1">Leaves</tissue>
    </source>
</reference>
<accession>A0A540L5S8</accession>
<gene>
    <name evidence="1" type="ORF">C1H46_032635</name>
</gene>
<evidence type="ECO:0000313" key="2">
    <source>
        <dbReference type="Proteomes" id="UP000315295"/>
    </source>
</evidence>
<name>A0A540L5S8_MALBA</name>
<dbReference type="EMBL" id="VIEB01000750">
    <property type="protein sequence ID" value="TQD81805.1"/>
    <property type="molecule type" value="Genomic_DNA"/>
</dbReference>
<sequence>MTYGMLNYVLGCRCIFNMNTFDDDEDLKDSLIICVVARVVDIFYLFKICPQNSVYEFFPNR</sequence>
<evidence type="ECO:0000313" key="1">
    <source>
        <dbReference type="EMBL" id="TQD81805.1"/>
    </source>
</evidence>
<comment type="caution">
    <text evidence="1">The sequence shown here is derived from an EMBL/GenBank/DDBJ whole genome shotgun (WGS) entry which is preliminary data.</text>
</comment>
<organism evidence="1 2">
    <name type="scientific">Malus baccata</name>
    <name type="common">Siberian crab apple</name>
    <name type="synonym">Pyrus baccata</name>
    <dbReference type="NCBI Taxonomy" id="106549"/>
    <lineage>
        <taxon>Eukaryota</taxon>
        <taxon>Viridiplantae</taxon>
        <taxon>Streptophyta</taxon>
        <taxon>Embryophyta</taxon>
        <taxon>Tracheophyta</taxon>
        <taxon>Spermatophyta</taxon>
        <taxon>Magnoliopsida</taxon>
        <taxon>eudicotyledons</taxon>
        <taxon>Gunneridae</taxon>
        <taxon>Pentapetalae</taxon>
        <taxon>rosids</taxon>
        <taxon>fabids</taxon>
        <taxon>Rosales</taxon>
        <taxon>Rosaceae</taxon>
        <taxon>Amygdaloideae</taxon>
        <taxon>Maleae</taxon>
        <taxon>Malus</taxon>
    </lineage>
</organism>